<keyword evidence="11" id="KW-1185">Reference proteome</keyword>
<evidence type="ECO:0000256" key="7">
    <source>
        <dbReference type="PROSITE-ProRule" id="PRU01091"/>
    </source>
</evidence>
<evidence type="ECO:0000259" key="8">
    <source>
        <dbReference type="PROSITE" id="PS50110"/>
    </source>
</evidence>
<dbReference type="Gene3D" id="1.10.10.10">
    <property type="entry name" value="Winged helix-like DNA-binding domain superfamily/Winged helix DNA-binding domain"/>
    <property type="match status" value="1"/>
</dbReference>
<keyword evidence="3" id="KW-0805">Transcription regulation</keyword>
<keyword evidence="1 6" id="KW-0597">Phosphoprotein</keyword>
<feature type="domain" description="Response regulatory" evidence="8">
    <location>
        <begin position="6"/>
        <end position="120"/>
    </location>
</feature>
<evidence type="ECO:0000259" key="9">
    <source>
        <dbReference type="PROSITE" id="PS51755"/>
    </source>
</evidence>
<evidence type="ECO:0000313" key="10">
    <source>
        <dbReference type="EMBL" id="TBO29385.1"/>
    </source>
</evidence>
<name>A0A4Q9GWG0_9BURK</name>
<dbReference type="PROSITE" id="PS50110">
    <property type="entry name" value="RESPONSE_REGULATORY"/>
    <property type="match status" value="1"/>
</dbReference>
<dbReference type="EMBL" id="SIXI01000005">
    <property type="protein sequence ID" value="TBO29385.1"/>
    <property type="molecule type" value="Genomic_DNA"/>
</dbReference>
<dbReference type="GO" id="GO:0006355">
    <property type="term" value="P:regulation of DNA-templated transcription"/>
    <property type="evidence" value="ECO:0007669"/>
    <property type="project" value="InterPro"/>
</dbReference>
<gene>
    <name evidence="10" type="ORF">EYS42_13360</name>
</gene>
<evidence type="ECO:0000256" key="6">
    <source>
        <dbReference type="PROSITE-ProRule" id="PRU00169"/>
    </source>
</evidence>
<dbReference type="SMART" id="SM00448">
    <property type="entry name" value="REC"/>
    <property type="match status" value="1"/>
</dbReference>
<dbReference type="Pfam" id="PF00486">
    <property type="entry name" value="Trans_reg_C"/>
    <property type="match status" value="1"/>
</dbReference>
<dbReference type="InterPro" id="IPR039420">
    <property type="entry name" value="WalR-like"/>
</dbReference>
<dbReference type="GO" id="GO:0000156">
    <property type="term" value="F:phosphorelay response regulator activity"/>
    <property type="evidence" value="ECO:0007669"/>
    <property type="project" value="TreeGrafter"/>
</dbReference>
<evidence type="ECO:0000256" key="4">
    <source>
        <dbReference type="ARBA" id="ARBA00023125"/>
    </source>
</evidence>
<evidence type="ECO:0000313" key="11">
    <source>
        <dbReference type="Proteomes" id="UP000292120"/>
    </source>
</evidence>
<protein>
    <submittedName>
        <fullName evidence="10">Response regulator transcription factor</fullName>
    </submittedName>
</protein>
<dbReference type="RefSeq" id="WP_130968680.1">
    <property type="nucleotide sequence ID" value="NZ_SIXI01000005.1"/>
</dbReference>
<keyword evidence="5" id="KW-0804">Transcription</keyword>
<keyword evidence="4 7" id="KW-0238">DNA-binding</keyword>
<dbReference type="SUPFAM" id="SSF52172">
    <property type="entry name" value="CheY-like"/>
    <property type="match status" value="1"/>
</dbReference>
<feature type="modified residue" description="4-aspartylphosphate" evidence="6">
    <location>
        <position position="55"/>
    </location>
</feature>
<reference evidence="10 11" key="1">
    <citation type="submission" date="2019-02" db="EMBL/GenBank/DDBJ databases">
        <title>Aquabacterium sp. strain KMB7.</title>
        <authorList>
            <person name="Chen W.-M."/>
        </authorList>
    </citation>
    <scope>NUCLEOTIDE SEQUENCE [LARGE SCALE GENOMIC DNA]</scope>
    <source>
        <strain evidence="10 11">KMB7</strain>
    </source>
</reference>
<feature type="DNA-binding region" description="OmpR/PhoB-type" evidence="7">
    <location>
        <begin position="144"/>
        <end position="244"/>
    </location>
</feature>
<dbReference type="Proteomes" id="UP000292120">
    <property type="component" value="Unassembled WGS sequence"/>
</dbReference>
<feature type="domain" description="OmpR/PhoB-type" evidence="9">
    <location>
        <begin position="144"/>
        <end position="244"/>
    </location>
</feature>
<dbReference type="InterPro" id="IPR001867">
    <property type="entry name" value="OmpR/PhoB-type_DNA-bd"/>
</dbReference>
<dbReference type="Gene3D" id="3.40.50.2300">
    <property type="match status" value="1"/>
</dbReference>
<dbReference type="GO" id="GO:0000976">
    <property type="term" value="F:transcription cis-regulatory region binding"/>
    <property type="evidence" value="ECO:0007669"/>
    <property type="project" value="TreeGrafter"/>
</dbReference>
<dbReference type="Pfam" id="PF00072">
    <property type="entry name" value="Response_reg"/>
    <property type="match status" value="1"/>
</dbReference>
<evidence type="ECO:0000256" key="2">
    <source>
        <dbReference type="ARBA" id="ARBA00023012"/>
    </source>
</evidence>
<evidence type="ECO:0000256" key="5">
    <source>
        <dbReference type="ARBA" id="ARBA00023163"/>
    </source>
</evidence>
<dbReference type="GO" id="GO:0005829">
    <property type="term" value="C:cytosol"/>
    <property type="evidence" value="ECO:0007669"/>
    <property type="project" value="TreeGrafter"/>
</dbReference>
<dbReference type="SUPFAM" id="SSF46894">
    <property type="entry name" value="C-terminal effector domain of the bipartite response regulators"/>
    <property type="match status" value="1"/>
</dbReference>
<dbReference type="SMART" id="SM00862">
    <property type="entry name" value="Trans_reg_C"/>
    <property type="match status" value="1"/>
</dbReference>
<dbReference type="PROSITE" id="PS51755">
    <property type="entry name" value="OMPR_PHOB"/>
    <property type="match status" value="1"/>
</dbReference>
<dbReference type="InterPro" id="IPR036388">
    <property type="entry name" value="WH-like_DNA-bd_sf"/>
</dbReference>
<dbReference type="InterPro" id="IPR016032">
    <property type="entry name" value="Sig_transdc_resp-reg_C-effctor"/>
</dbReference>
<dbReference type="PANTHER" id="PTHR48111:SF1">
    <property type="entry name" value="TWO-COMPONENT RESPONSE REGULATOR ORR33"/>
    <property type="match status" value="1"/>
</dbReference>
<evidence type="ECO:0000256" key="1">
    <source>
        <dbReference type="ARBA" id="ARBA00022553"/>
    </source>
</evidence>
<dbReference type="InterPro" id="IPR001789">
    <property type="entry name" value="Sig_transdc_resp-reg_receiver"/>
</dbReference>
<dbReference type="OrthoDB" id="8583421at2"/>
<comment type="caution">
    <text evidence="10">The sequence shown here is derived from an EMBL/GenBank/DDBJ whole genome shotgun (WGS) entry which is preliminary data.</text>
</comment>
<dbReference type="CDD" id="cd00383">
    <property type="entry name" value="trans_reg_C"/>
    <property type="match status" value="1"/>
</dbReference>
<dbReference type="CDD" id="cd17574">
    <property type="entry name" value="REC_OmpR"/>
    <property type="match status" value="1"/>
</dbReference>
<keyword evidence="2" id="KW-0902">Two-component regulatory system</keyword>
<dbReference type="InterPro" id="IPR011006">
    <property type="entry name" value="CheY-like_superfamily"/>
</dbReference>
<proteinExistence type="predicted"/>
<dbReference type="AlphaFoldDB" id="A0A4Q9GWG0"/>
<organism evidence="10 11">
    <name type="scientific">Aquabacterium lacunae</name>
    <dbReference type="NCBI Taxonomy" id="2528630"/>
    <lineage>
        <taxon>Bacteria</taxon>
        <taxon>Pseudomonadati</taxon>
        <taxon>Pseudomonadota</taxon>
        <taxon>Betaproteobacteria</taxon>
        <taxon>Burkholderiales</taxon>
        <taxon>Aquabacterium</taxon>
    </lineage>
</organism>
<dbReference type="GO" id="GO:0032993">
    <property type="term" value="C:protein-DNA complex"/>
    <property type="evidence" value="ECO:0007669"/>
    <property type="project" value="TreeGrafter"/>
</dbReference>
<accession>A0A4Q9GWG0</accession>
<dbReference type="PANTHER" id="PTHR48111">
    <property type="entry name" value="REGULATOR OF RPOS"/>
    <property type="match status" value="1"/>
</dbReference>
<sequence>MPSTTRIIVVEDDPDLRIDLVDYLTLKGYMAMGAASAQHLWNLLAMHAPDLVLLDIGLPDQSGLDVAPVLRQRFPATGIVMLTAFGDEGMRVAGLDGGADAYLVKGASLEVIEATCRSVLRRLALHTQAAASQASMAPSAQSIPALDKAQDWLLHVANCTLNGPGQTGVELTVMEVSFLQRLMRTPGLTVSRTELLNHMGKPETLNNLRNLDGCAARLRKKVEQDMGQALPLRSFYGQGYVFTGTCQIIQPA</sequence>
<evidence type="ECO:0000256" key="3">
    <source>
        <dbReference type="ARBA" id="ARBA00023015"/>
    </source>
</evidence>